<name>A0A2W7QFG4_9RHOB</name>
<keyword evidence="1" id="KW-1133">Transmembrane helix</keyword>
<dbReference type="Proteomes" id="UP000249364">
    <property type="component" value="Unassembled WGS sequence"/>
</dbReference>
<dbReference type="STRING" id="121821.GCA_001870675_01976"/>
<feature type="domain" description="CAAX prenyl protease 2/Lysostaphin resistance protein A-like" evidence="2">
    <location>
        <begin position="174"/>
        <end position="271"/>
    </location>
</feature>
<protein>
    <recommendedName>
        <fullName evidence="2">CAAX prenyl protease 2/Lysostaphin resistance protein A-like domain-containing protein</fullName>
    </recommendedName>
</protein>
<keyword evidence="1" id="KW-0812">Transmembrane</keyword>
<dbReference type="EMBL" id="QKZQ01000004">
    <property type="protein sequence ID" value="PZX46136.1"/>
    <property type="molecule type" value="Genomic_DNA"/>
</dbReference>
<feature type="transmembrane region" description="Helical" evidence="1">
    <location>
        <begin position="98"/>
        <end position="120"/>
    </location>
</feature>
<evidence type="ECO:0000313" key="4">
    <source>
        <dbReference type="Proteomes" id="UP000249364"/>
    </source>
</evidence>
<feature type="transmembrane region" description="Helical" evidence="1">
    <location>
        <begin position="299"/>
        <end position="318"/>
    </location>
</feature>
<dbReference type="PANTHER" id="PTHR36435">
    <property type="entry name" value="SLR1288 PROTEIN"/>
    <property type="match status" value="1"/>
</dbReference>
<sequence length="325" mass="35652">MHADQKCLKPRDIGYLRQVSFIYALGCVMLLKPLVFDRYVAPARLRPQLWRLVLGLVLLFVIYILWMGAMAGVIGLALGASRLEEALGAIGTGSTPASLILLLLTFVGMALGAFAAARWVHKRPVATLFGPRDIVLRDFAVGFGIFALVALPGIIWFLATLDLTRGVAWNVWLMFLPLALVGLLIQTGAEELVFRGYMQQQLAARFASRWVWMVLPSVIFGLVHYAPEEMGGSVWMIVFLTGAFGLLMADLTARSGSIGMAWGLHFANNLFAILLFTTGEALDGLALYRLPFSASDTETILPLLGLDLLGMLLVWAICRRALRGR</sequence>
<dbReference type="GO" id="GO:0004175">
    <property type="term" value="F:endopeptidase activity"/>
    <property type="evidence" value="ECO:0007669"/>
    <property type="project" value="UniProtKB-ARBA"/>
</dbReference>
<gene>
    <name evidence="3" type="ORF">LY56_01107</name>
</gene>
<evidence type="ECO:0000256" key="1">
    <source>
        <dbReference type="SAM" id="Phobius"/>
    </source>
</evidence>
<reference evidence="3 4" key="1">
    <citation type="submission" date="2018-06" db="EMBL/GenBank/DDBJ databases">
        <title>Genomic Encyclopedia of Archaeal and Bacterial Type Strains, Phase II (KMG-II): from individual species to whole genera.</title>
        <authorList>
            <person name="Goeker M."/>
        </authorList>
    </citation>
    <scope>NUCLEOTIDE SEQUENCE [LARGE SCALE GENOMIC DNA]</scope>
    <source>
        <strain evidence="3 4">DSM 13087</strain>
    </source>
</reference>
<feature type="transmembrane region" description="Helical" evidence="1">
    <location>
        <begin position="52"/>
        <end position="78"/>
    </location>
</feature>
<feature type="transmembrane region" description="Helical" evidence="1">
    <location>
        <begin position="20"/>
        <end position="40"/>
    </location>
</feature>
<dbReference type="PANTHER" id="PTHR36435:SF1">
    <property type="entry name" value="CAAX AMINO TERMINAL PROTEASE FAMILY PROTEIN"/>
    <property type="match status" value="1"/>
</dbReference>
<comment type="caution">
    <text evidence="3">The sequence shown here is derived from an EMBL/GenBank/DDBJ whole genome shotgun (WGS) entry which is preliminary data.</text>
</comment>
<dbReference type="AlphaFoldDB" id="A0A2W7QFG4"/>
<dbReference type="GO" id="GO:0080120">
    <property type="term" value="P:CAAX-box protein maturation"/>
    <property type="evidence" value="ECO:0007669"/>
    <property type="project" value="UniProtKB-ARBA"/>
</dbReference>
<feature type="transmembrane region" description="Helical" evidence="1">
    <location>
        <begin position="206"/>
        <end position="226"/>
    </location>
</feature>
<dbReference type="InterPro" id="IPR003675">
    <property type="entry name" value="Rce1/LyrA-like_dom"/>
</dbReference>
<keyword evidence="4" id="KW-1185">Reference proteome</keyword>
<dbReference type="InterPro" id="IPR052710">
    <property type="entry name" value="CAAX_protease"/>
</dbReference>
<feature type="transmembrane region" description="Helical" evidence="1">
    <location>
        <begin position="261"/>
        <end position="279"/>
    </location>
</feature>
<accession>A0A2W7QFG4</accession>
<feature type="transmembrane region" description="Helical" evidence="1">
    <location>
        <begin position="232"/>
        <end position="249"/>
    </location>
</feature>
<evidence type="ECO:0000259" key="2">
    <source>
        <dbReference type="Pfam" id="PF02517"/>
    </source>
</evidence>
<evidence type="ECO:0000313" key="3">
    <source>
        <dbReference type="EMBL" id="PZX46136.1"/>
    </source>
</evidence>
<feature type="transmembrane region" description="Helical" evidence="1">
    <location>
        <begin position="167"/>
        <end position="185"/>
    </location>
</feature>
<keyword evidence="1" id="KW-0472">Membrane</keyword>
<organism evidence="3 4">
    <name type="scientific">Roseinatronobacter thiooxidans</name>
    <dbReference type="NCBI Taxonomy" id="121821"/>
    <lineage>
        <taxon>Bacteria</taxon>
        <taxon>Pseudomonadati</taxon>
        <taxon>Pseudomonadota</taxon>
        <taxon>Alphaproteobacteria</taxon>
        <taxon>Rhodobacterales</taxon>
        <taxon>Paracoccaceae</taxon>
        <taxon>Roseinatronobacter</taxon>
    </lineage>
</organism>
<proteinExistence type="predicted"/>
<feature type="transmembrane region" description="Helical" evidence="1">
    <location>
        <begin position="140"/>
        <end position="161"/>
    </location>
</feature>
<dbReference type="Pfam" id="PF02517">
    <property type="entry name" value="Rce1-like"/>
    <property type="match status" value="1"/>
</dbReference>